<dbReference type="Pfam" id="PF01381">
    <property type="entry name" value="HTH_3"/>
    <property type="match status" value="1"/>
</dbReference>
<name>A0A401IH67_APHSA</name>
<feature type="domain" description="HTH cro/C1-type" evidence="2">
    <location>
        <begin position="16"/>
        <end position="70"/>
    </location>
</feature>
<evidence type="ECO:0000313" key="4">
    <source>
        <dbReference type="Proteomes" id="UP000287247"/>
    </source>
</evidence>
<dbReference type="RefSeq" id="WP_125061104.1">
    <property type="nucleotide sequence ID" value="NZ_BDQK01000013.1"/>
</dbReference>
<dbReference type="Proteomes" id="UP000287247">
    <property type="component" value="Unassembled WGS sequence"/>
</dbReference>
<dbReference type="NCBIfam" id="TIGR02607">
    <property type="entry name" value="antidote_HigA"/>
    <property type="match status" value="1"/>
</dbReference>
<dbReference type="PROSITE" id="PS50943">
    <property type="entry name" value="HTH_CROC1"/>
    <property type="match status" value="1"/>
</dbReference>
<keyword evidence="1" id="KW-0238">DNA-binding</keyword>
<protein>
    <recommendedName>
        <fullName evidence="2">HTH cro/C1-type domain-containing protein</fullName>
    </recommendedName>
</protein>
<dbReference type="InterPro" id="IPR010982">
    <property type="entry name" value="Lambda_DNA-bd_dom_sf"/>
</dbReference>
<dbReference type="EMBL" id="BDQK01000013">
    <property type="protein sequence ID" value="GBF80645.1"/>
    <property type="molecule type" value="Genomic_DNA"/>
</dbReference>
<gene>
    <name evidence="3" type="ORF">AsFPU1_2049</name>
</gene>
<dbReference type="InterPro" id="IPR013430">
    <property type="entry name" value="Toxin_antidote_HigA"/>
</dbReference>
<dbReference type="CDD" id="cd00093">
    <property type="entry name" value="HTH_XRE"/>
    <property type="match status" value="1"/>
</dbReference>
<organism evidence="3 4">
    <name type="scientific">Aphanothece sacrum FPU1</name>
    <dbReference type="NCBI Taxonomy" id="1920663"/>
    <lineage>
        <taxon>Bacteria</taxon>
        <taxon>Bacillati</taxon>
        <taxon>Cyanobacteriota</taxon>
        <taxon>Cyanophyceae</taxon>
        <taxon>Oscillatoriophycideae</taxon>
        <taxon>Chroococcales</taxon>
        <taxon>Aphanothecaceae</taxon>
        <taxon>Aphanothece</taxon>
    </lineage>
</organism>
<evidence type="ECO:0000259" key="2">
    <source>
        <dbReference type="PROSITE" id="PS50943"/>
    </source>
</evidence>
<sequence>MIPTNRIPTHPGVILLEEFLEPMNITQIALANHLNIPVQRINEIIKGKQEITPETAWLLAQAFKTTPQFWMNLQTNYDLALNRPKEIKQAIIA</sequence>
<dbReference type="PANTHER" id="PTHR36924:SF1">
    <property type="entry name" value="ANTITOXIN HIGA-1"/>
    <property type="match status" value="1"/>
</dbReference>
<evidence type="ECO:0000256" key="1">
    <source>
        <dbReference type="ARBA" id="ARBA00023125"/>
    </source>
</evidence>
<accession>A0A401IH67</accession>
<dbReference type="InterPro" id="IPR001387">
    <property type="entry name" value="Cro/C1-type_HTH"/>
</dbReference>
<dbReference type="Gene3D" id="1.10.260.40">
    <property type="entry name" value="lambda repressor-like DNA-binding domains"/>
    <property type="match status" value="1"/>
</dbReference>
<dbReference type="GO" id="GO:0003677">
    <property type="term" value="F:DNA binding"/>
    <property type="evidence" value="ECO:0007669"/>
    <property type="project" value="UniProtKB-KW"/>
</dbReference>
<proteinExistence type="predicted"/>
<dbReference type="SMART" id="SM00530">
    <property type="entry name" value="HTH_XRE"/>
    <property type="match status" value="1"/>
</dbReference>
<keyword evidence="4" id="KW-1185">Reference proteome</keyword>
<evidence type="ECO:0000313" key="3">
    <source>
        <dbReference type="EMBL" id="GBF80645.1"/>
    </source>
</evidence>
<dbReference type="OrthoDB" id="3174593at2"/>
<reference evidence="4" key="1">
    <citation type="submission" date="2017-05" db="EMBL/GenBank/DDBJ databases">
        <title>Physiological properties and genetic analysis related to exopolysaccharide production of fresh-water unicellular cyanobacterium Aphanothece sacrum, Suizenji Nori, that has been cultured as a food source in Japan.</title>
        <authorList>
            <person name="Kanesaki Y."/>
            <person name="Yoshikawa S."/>
            <person name="Ohki K."/>
        </authorList>
    </citation>
    <scope>NUCLEOTIDE SEQUENCE [LARGE SCALE GENOMIC DNA]</scope>
    <source>
        <strain evidence="4">FPU1</strain>
    </source>
</reference>
<comment type="caution">
    <text evidence="3">The sequence shown here is derived from an EMBL/GenBank/DDBJ whole genome shotgun (WGS) entry which is preliminary data.</text>
</comment>
<dbReference type="PANTHER" id="PTHR36924">
    <property type="entry name" value="ANTITOXIN HIGA-1"/>
    <property type="match status" value="1"/>
</dbReference>
<dbReference type="SUPFAM" id="SSF47413">
    <property type="entry name" value="lambda repressor-like DNA-binding domains"/>
    <property type="match status" value="1"/>
</dbReference>
<dbReference type="AlphaFoldDB" id="A0A401IH67"/>